<comment type="caution">
    <text evidence="2">The sequence shown here is derived from an EMBL/GenBank/DDBJ whole genome shotgun (WGS) entry which is preliminary data.</text>
</comment>
<feature type="transmembrane region" description="Helical" evidence="1">
    <location>
        <begin position="38"/>
        <end position="61"/>
    </location>
</feature>
<accession>A0A8J7M4L9</accession>
<dbReference type="RefSeq" id="WP_200607080.1">
    <property type="nucleotide sequence ID" value="NZ_JAEHHL010000001.1"/>
</dbReference>
<feature type="transmembrane region" description="Helical" evidence="1">
    <location>
        <begin position="73"/>
        <end position="97"/>
    </location>
</feature>
<organism evidence="2 3">
    <name type="scientific">Thermohalobaculum xanthum</name>
    <dbReference type="NCBI Taxonomy" id="2753746"/>
    <lineage>
        <taxon>Bacteria</taxon>
        <taxon>Pseudomonadati</taxon>
        <taxon>Pseudomonadota</taxon>
        <taxon>Alphaproteobacteria</taxon>
        <taxon>Rhodobacterales</taxon>
        <taxon>Paracoccaceae</taxon>
        <taxon>Thermohalobaculum</taxon>
    </lineage>
</organism>
<sequence>MSDGSRTLTDPSTCIPIERTPENDEIYRYIRSEIQFELGLINARVNWLVASQAFLFVPLTIGTRGTAVGDSLFFPLIPLLGVVLCLLVLVAILAAVWRSRQWRAKCQNGAYSGQYSRGQYSIVMPHTPAIPVMGMVGAIGVPAVLALTWLYLLIAPPVTA</sequence>
<dbReference type="EMBL" id="JAEHHL010000001">
    <property type="protein sequence ID" value="MBK0398224.1"/>
    <property type="molecule type" value="Genomic_DNA"/>
</dbReference>
<keyword evidence="1" id="KW-0472">Membrane</keyword>
<keyword evidence="1" id="KW-1133">Transmembrane helix</keyword>
<gene>
    <name evidence="2" type="ORF">H0I76_03400</name>
</gene>
<evidence type="ECO:0000313" key="2">
    <source>
        <dbReference type="EMBL" id="MBK0398224.1"/>
    </source>
</evidence>
<reference evidence="2" key="1">
    <citation type="submission" date="2020-12" db="EMBL/GenBank/DDBJ databases">
        <title>Bacterial taxonomy.</title>
        <authorList>
            <person name="Pan X."/>
        </authorList>
    </citation>
    <scope>NUCLEOTIDE SEQUENCE</scope>
    <source>
        <strain evidence="2">M0105</strain>
    </source>
</reference>
<proteinExistence type="predicted"/>
<dbReference type="AlphaFoldDB" id="A0A8J7M4L9"/>
<keyword evidence="1" id="KW-0812">Transmembrane</keyword>
<evidence type="ECO:0000313" key="3">
    <source>
        <dbReference type="Proteomes" id="UP000655420"/>
    </source>
</evidence>
<name>A0A8J7M4L9_9RHOB</name>
<protein>
    <submittedName>
        <fullName evidence="2">Uncharacterized protein</fullName>
    </submittedName>
</protein>
<dbReference type="Proteomes" id="UP000655420">
    <property type="component" value="Unassembled WGS sequence"/>
</dbReference>
<keyword evidence="3" id="KW-1185">Reference proteome</keyword>
<feature type="transmembrane region" description="Helical" evidence="1">
    <location>
        <begin position="129"/>
        <end position="154"/>
    </location>
</feature>
<evidence type="ECO:0000256" key="1">
    <source>
        <dbReference type="SAM" id="Phobius"/>
    </source>
</evidence>